<dbReference type="Gene3D" id="3.30.450.60">
    <property type="match status" value="1"/>
</dbReference>
<feature type="region of interest" description="Disordered" evidence="7">
    <location>
        <begin position="145"/>
        <end position="164"/>
    </location>
</feature>
<dbReference type="WBParaSite" id="ACRNAN_scaffold1788.g31823.t1">
    <property type="protein sequence ID" value="ACRNAN_scaffold1788.g31823.t1"/>
    <property type="gene ID" value="ACRNAN_scaffold1788.g31823"/>
</dbReference>
<keyword evidence="5 6" id="KW-0472">Membrane</keyword>
<evidence type="ECO:0000256" key="6">
    <source>
        <dbReference type="PIRNR" id="PIRNR015588"/>
    </source>
</evidence>
<dbReference type="InterPro" id="IPR022775">
    <property type="entry name" value="AP_mu_sigma_su"/>
</dbReference>
<dbReference type="GO" id="GO:0030117">
    <property type="term" value="C:membrane coat"/>
    <property type="evidence" value="ECO:0007669"/>
    <property type="project" value="InterPro"/>
</dbReference>
<evidence type="ECO:0000256" key="7">
    <source>
        <dbReference type="SAM" id="MobiDB-lite"/>
    </source>
</evidence>
<organism evidence="9 10">
    <name type="scientific">Acrobeloides nanus</name>
    <dbReference type="NCBI Taxonomy" id="290746"/>
    <lineage>
        <taxon>Eukaryota</taxon>
        <taxon>Metazoa</taxon>
        <taxon>Ecdysozoa</taxon>
        <taxon>Nematoda</taxon>
        <taxon>Chromadorea</taxon>
        <taxon>Rhabditida</taxon>
        <taxon>Tylenchina</taxon>
        <taxon>Cephalobomorpha</taxon>
        <taxon>Cephaloboidea</taxon>
        <taxon>Cephalobidae</taxon>
        <taxon>Acrobeloides</taxon>
    </lineage>
</organism>
<keyword evidence="9" id="KW-1185">Reference proteome</keyword>
<dbReference type="PROSITE" id="PS00989">
    <property type="entry name" value="CLAT_ADAPTOR_S"/>
    <property type="match status" value="1"/>
</dbReference>
<evidence type="ECO:0000256" key="5">
    <source>
        <dbReference type="ARBA" id="ARBA00023136"/>
    </source>
</evidence>
<dbReference type="SUPFAM" id="SSF64356">
    <property type="entry name" value="SNARE-like"/>
    <property type="match status" value="1"/>
</dbReference>
<evidence type="ECO:0000259" key="8">
    <source>
        <dbReference type="Pfam" id="PF01217"/>
    </source>
</evidence>
<evidence type="ECO:0000313" key="9">
    <source>
        <dbReference type="Proteomes" id="UP000887540"/>
    </source>
</evidence>
<protein>
    <recommendedName>
        <fullName evidence="6">AP complex subunit sigma</fullName>
    </recommendedName>
</protein>
<feature type="domain" description="AP complex mu/sigma subunit" evidence="8">
    <location>
        <begin position="1"/>
        <end position="142"/>
    </location>
</feature>
<keyword evidence="4 6" id="KW-0653">Protein transport</keyword>
<dbReference type="PIRSF" id="PIRSF015588">
    <property type="entry name" value="AP_complex_sigma"/>
    <property type="match status" value="1"/>
</dbReference>
<dbReference type="GO" id="GO:0012505">
    <property type="term" value="C:endomembrane system"/>
    <property type="evidence" value="ECO:0007669"/>
    <property type="project" value="UniProtKB-SubCell"/>
</dbReference>
<evidence type="ECO:0000256" key="3">
    <source>
        <dbReference type="ARBA" id="ARBA00022448"/>
    </source>
</evidence>
<dbReference type="PANTHER" id="PTHR11753">
    <property type="entry name" value="ADAPTOR COMPLEXES SMALL SUBUNIT FAMILY"/>
    <property type="match status" value="1"/>
</dbReference>
<name>A0A914D2K2_9BILA</name>
<keyword evidence="3 6" id="KW-0813">Transport</keyword>
<feature type="compositionally biased region" description="Polar residues" evidence="7">
    <location>
        <begin position="153"/>
        <end position="164"/>
    </location>
</feature>
<dbReference type="GO" id="GO:0016192">
    <property type="term" value="P:vesicle-mediated transport"/>
    <property type="evidence" value="ECO:0007669"/>
    <property type="project" value="InterPro"/>
</dbReference>
<reference evidence="10" key="1">
    <citation type="submission" date="2022-11" db="UniProtKB">
        <authorList>
            <consortium name="WormBaseParasite"/>
        </authorList>
    </citation>
    <scope>IDENTIFICATION</scope>
</reference>
<dbReference type="InterPro" id="IPR016635">
    <property type="entry name" value="AP_complex_ssu"/>
</dbReference>
<proteinExistence type="inferred from homology"/>
<sequence>MIHYFLCFNSKSQIRLQKWYSNYNEIKKKQIIKDVMKEILDRKTNVCLFFEECEELTIVYRKYAALYFVLAIDPNDNALLAMDIIQRYVELLDKYFKNVCELNIIFDFHKAYYVLDEFILNGEIQEYDKDLIINAVREYDQLQKKENEEQNEVAQSTSSARKSY</sequence>
<dbReference type="Pfam" id="PF01217">
    <property type="entry name" value="Clat_adaptor_s"/>
    <property type="match status" value="1"/>
</dbReference>
<evidence type="ECO:0000256" key="1">
    <source>
        <dbReference type="ARBA" id="ARBA00004308"/>
    </source>
</evidence>
<comment type="similarity">
    <text evidence="2 6">Belongs to the adaptor complexes small subunit family.</text>
</comment>
<comment type="subcellular location">
    <subcellularLocation>
        <location evidence="1">Endomembrane system</location>
    </subcellularLocation>
</comment>
<dbReference type="GO" id="GO:0006886">
    <property type="term" value="P:intracellular protein transport"/>
    <property type="evidence" value="ECO:0007669"/>
    <property type="project" value="UniProtKB-UniRule"/>
</dbReference>
<evidence type="ECO:0000313" key="10">
    <source>
        <dbReference type="WBParaSite" id="ACRNAN_scaffold1788.g31823.t1"/>
    </source>
</evidence>
<dbReference type="InterPro" id="IPR011012">
    <property type="entry name" value="Longin-like_dom_sf"/>
</dbReference>
<evidence type="ECO:0000256" key="2">
    <source>
        <dbReference type="ARBA" id="ARBA00006972"/>
    </source>
</evidence>
<dbReference type="Proteomes" id="UP000887540">
    <property type="component" value="Unplaced"/>
</dbReference>
<evidence type="ECO:0000256" key="4">
    <source>
        <dbReference type="ARBA" id="ARBA00022927"/>
    </source>
</evidence>
<dbReference type="AlphaFoldDB" id="A0A914D2K2"/>
<accession>A0A914D2K2</accession>
<dbReference type="InterPro" id="IPR000804">
    <property type="entry name" value="Clathrin_sm-chain_CS"/>
</dbReference>